<proteinExistence type="predicted"/>
<evidence type="ECO:0000256" key="1">
    <source>
        <dbReference type="SAM" id="MobiDB-lite"/>
    </source>
</evidence>
<protein>
    <submittedName>
        <fullName evidence="2">Uncharacterized protein</fullName>
    </submittedName>
</protein>
<keyword evidence="3" id="KW-1185">Reference proteome</keyword>
<feature type="compositionally biased region" description="Polar residues" evidence="1">
    <location>
        <begin position="8"/>
        <end position="29"/>
    </location>
</feature>
<gene>
    <name evidence="2" type="ORF">GCM10011532_06830</name>
</gene>
<dbReference type="Proteomes" id="UP000605733">
    <property type="component" value="Unassembled WGS sequence"/>
</dbReference>
<comment type="caution">
    <text evidence="2">The sequence shown here is derived from an EMBL/GenBank/DDBJ whole genome shotgun (WGS) entry which is preliminary data.</text>
</comment>
<feature type="region of interest" description="Disordered" evidence="1">
    <location>
        <begin position="1"/>
        <end position="30"/>
    </location>
</feature>
<evidence type="ECO:0000313" key="3">
    <source>
        <dbReference type="Proteomes" id="UP000605733"/>
    </source>
</evidence>
<evidence type="ECO:0000313" key="2">
    <source>
        <dbReference type="EMBL" id="GGG26036.1"/>
    </source>
</evidence>
<accession>A0ABQ1WE38</accession>
<dbReference type="EMBL" id="BMIX01000001">
    <property type="protein sequence ID" value="GGG26036.1"/>
    <property type="molecule type" value="Genomic_DNA"/>
</dbReference>
<name>A0ABQ1WE38_9FLAO</name>
<organism evidence="2 3">
    <name type="scientific">Christiangramia forsetii</name>
    <dbReference type="NCBI Taxonomy" id="411153"/>
    <lineage>
        <taxon>Bacteria</taxon>
        <taxon>Pseudomonadati</taxon>
        <taxon>Bacteroidota</taxon>
        <taxon>Flavobacteriia</taxon>
        <taxon>Flavobacteriales</taxon>
        <taxon>Flavobacteriaceae</taxon>
        <taxon>Christiangramia</taxon>
    </lineage>
</organism>
<reference evidence="3" key="1">
    <citation type="journal article" date="2019" name="Int. J. Syst. Evol. Microbiol.">
        <title>The Global Catalogue of Microorganisms (GCM) 10K type strain sequencing project: providing services to taxonomists for standard genome sequencing and annotation.</title>
        <authorList>
            <consortium name="The Broad Institute Genomics Platform"/>
            <consortium name="The Broad Institute Genome Sequencing Center for Infectious Disease"/>
            <person name="Wu L."/>
            <person name="Ma J."/>
        </authorList>
    </citation>
    <scope>NUCLEOTIDE SEQUENCE [LARGE SCALE GENOMIC DNA]</scope>
    <source>
        <strain evidence="3">CGMCC 1.15422</strain>
    </source>
</reference>
<sequence>MEFETDYSKQNKIKITNESIRNSRNTNESISRRFQCGNDEAETGYYHEPLSMGRYGSF</sequence>